<feature type="transmembrane region" description="Helical" evidence="7">
    <location>
        <begin position="490"/>
        <end position="511"/>
    </location>
</feature>
<evidence type="ECO:0000256" key="4">
    <source>
        <dbReference type="ARBA" id="ARBA00022692"/>
    </source>
</evidence>
<sequence length="530" mass="58720">MKNLLQEKLEKIPKSKSVDARINPVVFWGSAILCVALYAPMMIFGTELQPFVAAALKAITYRMDWLWLLFALGCVIFSLWLAFGRYGNVKLGGPDDKPQFSNFSWISMMFTGGVGAGLVYWTMAEPIFYLKWPPYWGEAFSAQAAQFSLAYGIFHWGISAWAIFVPGAIAFAYMIYVRKKPYFYPSYACRGILGDRVDGWLGRVIDIFVIIGLVGGLGTTLGTVVPMISAVTANMLGVEDSMTVKVGVTLVIAAVFGYSAYSGLNSGIKKLSELNSWLCMGLLAFVMLVGPTLFMLSMYVDSIGVWATNFLRMSLYTDPITKSGFPQDWTVFYWAWWAAWAMYFGLFVARISRGRTIRNVVVNMMIVTTIGCSLFFLVFGGYAVDLQLNQGVALDQTLAEFGGGAMITQVLNTLPLTAIVIPYFLFVMLIFQATTIDSNAYIISMIACKEVKNDQESPRWTRLFWCSALAVIGVAIMTVGGLPVVQLSSVATSVPTIIIIVILGMSLCKWLKEDFGKEKEVQVIDYPEED</sequence>
<dbReference type="InterPro" id="IPR018093">
    <property type="entry name" value="BCCT_CS"/>
</dbReference>
<feature type="transmembrane region" description="Helical" evidence="7">
    <location>
        <begin position="103"/>
        <end position="123"/>
    </location>
</feature>
<name>A0A644TKH8_9ZZZZ</name>
<dbReference type="Pfam" id="PF02028">
    <property type="entry name" value="BCCT"/>
    <property type="match status" value="1"/>
</dbReference>
<dbReference type="EMBL" id="VSSQ01000037">
    <property type="protein sequence ID" value="MPL67433.1"/>
    <property type="molecule type" value="Genomic_DNA"/>
</dbReference>
<evidence type="ECO:0000313" key="8">
    <source>
        <dbReference type="EMBL" id="MPL67433.1"/>
    </source>
</evidence>
<accession>A0A644TKH8</accession>
<gene>
    <name evidence="8" type="primary">opuD_2</name>
    <name evidence="8" type="ORF">SDC9_13124</name>
</gene>
<dbReference type="InterPro" id="IPR000060">
    <property type="entry name" value="BCCT_transptr"/>
</dbReference>
<feature type="transmembrane region" description="Helical" evidence="7">
    <location>
        <begin position="463"/>
        <end position="484"/>
    </location>
</feature>
<protein>
    <submittedName>
        <fullName evidence="8">Glycine betaine transporter OpuD</fullName>
    </submittedName>
</protein>
<dbReference type="PANTHER" id="PTHR30047">
    <property type="entry name" value="HIGH-AFFINITY CHOLINE TRANSPORT PROTEIN-RELATED"/>
    <property type="match status" value="1"/>
</dbReference>
<dbReference type="GO" id="GO:0022857">
    <property type="term" value="F:transmembrane transporter activity"/>
    <property type="evidence" value="ECO:0007669"/>
    <property type="project" value="InterPro"/>
</dbReference>
<organism evidence="8">
    <name type="scientific">bioreactor metagenome</name>
    <dbReference type="NCBI Taxonomy" id="1076179"/>
    <lineage>
        <taxon>unclassified sequences</taxon>
        <taxon>metagenomes</taxon>
        <taxon>ecological metagenomes</taxon>
    </lineage>
</organism>
<feature type="transmembrane region" description="Helical" evidence="7">
    <location>
        <begin position="65"/>
        <end position="83"/>
    </location>
</feature>
<keyword evidence="2" id="KW-0813">Transport</keyword>
<dbReference type="PROSITE" id="PS01303">
    <property type="entry name" value="BCCT"/>
    <property type="match status" value="1"/>
</dbReference>
<comment type="caution">
    <text evidence="8">The sequence shown here is derived from an EMBL/GenBank/DDBJ whole genome shotgun (WGS) entry which is preliminary data.</text>
</comment>
<dbReference type="GO" id="GO:0005886">
    <property type="term" value="C:plasma membrane"/>
    <property type="evidence" value="ECO:0007669"/>
    <property type="project" value="UniProtKB-SubCell"/>
</dbReference>
<evidence type="ECO:0000256" key="2">
    <source>
        <dbReference type="ARBA" id="ARBA00022448"/>
    </source>
</evidence>
<feature type="transmembrane region" description="Helical" evidence="7">
    <location>
        <begin position="25"/>
        <end position="44"/>
    </location>
</feature>
<keyword evidence="5 7" id="KW-1133">Transmembrane helix</keyword>
<feature type="transmembrane region" description="Helical" evidence="7">
    <location>
        <begin position="160"/>
        <end position="177"/>
    </location>
</feature>
<dbReference type="PANTHER" id="PTHR30047:SF7">
    <property type="entry name" value="HIGH-AFFINITY CHOLINE TRANSPORT PROTEIN"/>
    <property type="match status" value="1"/>
</dbReference>
<keyword evidence="4 7" id="KW-0812">Transmembrane</keyword>
<evidence type="ECO:0000256" key="5">
    <source>
        <dbReference type="ARBA" id="ARBA00022989"/>
    </source>
</evidence>
<keyword evidence="3" id="KW-1003">Cell membrane</keyword>
<dbReference type="AlphaFoldDB" id="A0A644TKH8"/>
<feature type="transmembrane region" description="Helical" evidence="7">
    <location>
        <begin position="276"/>
        <end position="300"/>
    </location>
</feature>
<feature type="transmembrane region" description="Helical" evidence="7">
    <location>
        <begin position="331"/>
        <end position="349"/>
    </location>
</feature>
<evidence type="ECO:0000256" key="1">
    <source>
        <dbReference type="ARBA" id="ARBA00004651"/>
    </source>
</evidence>
<evidence type="ECO:0000256" key="6">
    <source>
        <dbReference type="ARBA" id="ARBA00023136"/>
    </source>
</evidence>
<evidence type="ECO:0000256" key="3">
    <source>
        <dbReference type="ARBA" id="ARBA00022475"/>
    </source>
</evidence>
<comment type="subcellular location">
    <subcellularLocation>
        <location evidence="1">Cell membrane</location>
        <topology evidence="1">Multi-pass membrane protein</topology>
    </subcellularLocation>
</comment>
<keyword evidence="6 7" id="KW-0472">Membrane</keyword>
<reference evidence="8" key="1">
    <citation type="submission" date="2019-08" db="EMBL/GenBank/DDBJ databases">
        <authorList>
            <person name="Kucharzyk K."/>
            <person name="Murdoch R.W."/>
            <person name="Higgins S."/>
            <person name="Loffler F."/>
        </authorList>
    </citation>
    <scope>NUCLEOTIDE SEQUENCE</scope>
</reference>
<feature type="transmembrane region" description="Helical" evidence="7">
    <location>
        <begin position="244"/>
        <end position="264"/>
    </location>
</feature>
<feature type="transmembrane region" description="Helical" evidence="7">
    <location>
        <begin position="361"/>
        <end position="384"/>
    </location>
</feature>
<proteinExistence type="predicted"/>
<feature type="transmembrane region" description="Helical" evidence="7">
    <location>
        <begin position="200"/>
        <end position="224"/>
    </location>
</feature>
<dbReference type="NCBIfam" id="TIGR00842">
    <property type="entry name" value="bcct"/>
    <property type="match status" value="1"/>
</dbReference>
<evidence type="ECO:0000256" key="7">
    <source>
        <dbReference type="SAM" id="Phobius"/>
    </source>
</evidence>